<dbReference type="Gene3D" id="3.90.75.10">
    <property type="entry name" value="Homing Intron 3 (I-ppo) Encoded Endonuclease, Chain A"/>
    <property type="match status" value="1"/>
</dbReference>
<proteinExistence type="predicted"/>
<dbReference type="GO" id="GO:0004519">
    <property type="term" value="F:endonuclease activity"/>
    <property type="evidence" value="ECO:0007669"/>
    <property type="project" value="InterPro"/>
</dbReference>
<evidence type="ECO:0000313" key="3">
    <source>
        <dbReference type="EMBL" id="CAB4188139.1"/>
    </source>
</evidence>
<organism evidence="3">
    <name type="scientific">uncultured Caudovirales phage</name>
    <dbReference type="NCBI Taxonomy" id="2100421"/>
    <lineage>
        <taxon>Viruses</taxon>
        <taxon>Duplodnaviria</taxon>
        <taxon>Heunggongvirae</taxon>
        <taxon>Uroviricota</taxon>
        <taxon>Caudoviricetes</taxon>
        <taxon>Peduoviridae</taxon>
        <taxon>Maltschvirus</taxon>
        <taxon>Maltschvirus maltsch</taxon>
    </lineage>
</organism>
<reference evidence="3" key="1">
    <citation type="submission" date="2020-05" db="EMBL/GenBank/DDBJ databases">
        <authorList>
            <person name="Chiriac C."/>
            <person name="Salcher M."/>
            <person name="Ghai R."/>
            <person name="Kavagutti S V."/>
        </authorList>
    </citation>
    <scope>NUCLEOTIDE SEQUENCE</scope>
</reference>
<feature type="region of interest" description="Disordered" evidence="1">
    <location>
        <begin position="143"/>
        <end position="162"/>
    </location>
</feature>
<accession>A0A6J5QU43</accession>
<feature type="compositionally biased region" description="Basic and acidic residues" evidence="1">
    <location>
        <begin position="143"/>
        <end position="152"/>
    </location>
</feature>
<feature type="domain" description="HNH nuclease" evidence="2">
    <location>
        <begin position="53"/>
        <end position="96"/>
    </location>
</feature>
<protein>
    <submittedName>
        <fullName evidence="3">HNH nuclease</fullName>
    </submittedName>
</protein>
<sequence length="162" mass="18313">MSAKPRVPRASVLERAFRKVAFDKTGCWLWTASLTANGYAVIWSGGKLGRMNLAHRVMFDAFRGPIGDGLDIDHLCRVRNCVNPFHLEPVTRSENLLRSPLMGGLNRAKTHCPRGHEYAGDNLYITTSGSRNCKECSRESLQQRRARNREMRGPQTQQQEIS</sequence>
<dbReference type="SUPFAM" id="SSF54060">
    <property type="entry name" value="His-Me finger endonucleases"/>
    <property type="match status" value="1"/>
</dbReference>
<evidence type="ECO:0000256" key="1">
    <source>
        <dbReference type="SAM" id="MobiDB-lite"/>
    </source>
</evidence>
<dbReference type="InterPro" id="IPR003615">
    <property type="entry name" value="HNH_nuc"/>
</dbReference>
<dbReference type="EMBL" id="LR797120">
    <property type="protein sequence ID" value="CAB4188139.1"/>
    <property type="molecule type" value="Genomic_DNA"/>
</dbReference>
<gene>
    <name evidence="3" type="ORF">UFOVP1165_32</name>
</gene>
<dbReference type="InterPro" id="IPR044925">
    <property type="entry name" value="His-Me_finger_sf"/>
</dbReference>
<evidence type="ECO:0000259" key="2">
    <source>
        <dbReference type="Pfam" id="PF13392"/>
    </source>
</evidence>
<dbReference type="InterPro" id="IPR044930">
    <property type="entry name" value="Homing_endonuclease_His-Me"/>
</dbReference>
<dbReference type="Pfam" id="PF13392">
    <property type="entry name" value="HNH_3"/>
    <property type="match status" value="1"/>
</dbReference>
<name>A0A6J5QU43_9CAUD</name>